<evidence type="ECO:0000313" key="2">
    <source>
        <dbReference type="Proteomes" id="UP000004423"/>
    </source>
</evidence>
<sequence>MANRFEWAKMIFGTIAAVSLLFFTVIGVQTVWTRYVVKDYDRHLTEQVYVDAVINQNANLVFYRHGCPYCQAGKKAVITTAEKSAYPTFYINVESEEGQVLVKKYQVKKAASLVTIRDGQYQLYLYAVKDKQGKITADEKTIEEALDDSKNEAQ</sequence>
<dbReference type="EMBL" id="AIDX01000001">
    <property type="protein sequence ID" value="EIQ80814.1"/>
    <property type="molecule type" value="Genomic_DNA"/>
</dbReference>
<dbReference type="InterPro" id="IPR036249">
    <property type="entry name" value="Thioredoxin-like_sf"/>
</dbReference>
<dbReference type="Proteomes" id="UP000004423">
    <property type="component" value="Unassembled WGS sequence"/>
</dbReference>
<dbReference type="Gene3D" id="3.40.30.10">
    <property type="entry name" value="Glutaredoxin"/>
    <property type="match status" value="1"/>
</dbReference>
<organism evidence="1 2">
    <name type="scientific">Streptococcus canis FSL Z3-227</name>
    <dbReference type="NCBI Taxonomy" id="482234"/>
    <lineage>
        <taxon>Bacteria</taxon>
        <taxon>Bacillati</taxon>
        <taxon>Bacillota</taxon>
        <taxon>Bacilli</taxon>
        <taxon>Lactobacillales</taxon>
        <taxon>Streptococcaceae</taxon>
        <taxon>Streptococcus</taxon>
    </lineage>
</organism>
<dbReference type="AlphaFoldDB" id="A0AAV3FPV9"/>
<comment type="caution">
    <text evidence="1">The sequence shown here is derived from an EMBL/GenBank/DDBJ whole genome shotgun (WGS) entry which is preliminary data.</text>
</comment>
<gene>
    <name evidence="1" type="ORF">SCAZ3_00200</name>
</gene>
<dbReference type="SUPFAM" id="SSF52833">
    <property type="entry name" value="Thioredoxin-like"/>
    <property type="match status" value="1"/>
</dbReference>
<accession>A0AAV3FPV9</accession>
<protein>
    <recommendedName>
        <fullName evidence="3">Thioredoxin/glutaredoxin</fullName>
    </recommendedName>
</protein>
<dbReference type="RefSeq" id="WP_003045900.1">
    <property type="nucleotide sequence ID" value="NZ_AIDX01000001.2"/>
</dbReference>
<name>A0AAV3FPV9_STRCB</name>
<evidence type="ECO:0000313" key="1">
    <source>
        <dbReference type="EMBL" id="EIQ80814.1"/>
    </source>
</evidence>
<reference evidence="1 2" key="1">
    <citation type="journal article" date="2012" name="PLoS ONE">
        <title>Gene Repertoire Evolution of Streptococcus pyogenes Inferred from Phylogenomic Analysis with Streptococcus canis and Streptococcus dysgalactiae.</title>
        <authorList>
            <person name="Lefebure T."/>
            <person name="Richards V.P."/>
            <person name="Lang P."/>
            <person name="Pavinski-Bitar P."/>
            <person name="Stanhope M.J."/>
        </authorList>
    </citation>
    <scope>NUCLEOTIDE SEQUENCE [LARGE SCALE GENOMIC DNA]</scope>
    <source>
        <strain evidence="1 2">FSL Z3-227</strain>
    </source>
</reference>
<proteinExistence type="predicted"/>
<evidence type="ECO:0008006" key="3">
    <source>
        <dbReference type="Google" id="ProtNLM"/>
    </source>
</evidence>